<dbReference type="SUPFAM" id="SSF54197">
    <property type="entry name" value="HIT-like"/>
    <property type="match status" value="1"/>
</dbReference>
<feature type="active site" description="Tele-AMP-histidine intermediate" evidence="1">
    <location>
        <position position="101"/>
    </location>
</feature>
<feature type="short sequence motif" description="Histidine triad motif" evidence="2 3">
    <location>
        <begin position="99"/>
        <end position="103"/>
    </location>
</feature>
<dbReference type="Gene3D" id="3.30.428.10">
    <property type="entry name" value="HIT-like"/>
    <property type="match status" value="1"/>
</dbReference>
<dbReference type="InterPro" id="IPR019808">
    <property type="entry name" value="Histidine_triad_CS"/>
</dbReference>
<feature type="domain" description="HIT" evidence="4">
    <location>
        <begin position="6"/>
        <end position="115"/>
    </location>
</feature>
<dbReference type="Proteomes" id="UP000230790">
    <property type="component" value="Unassembled WGS sequence"/>
</dbReference>
<dbReference type="PRINTS" id="PR00332">
    <property type="entry name" value="HISTRIAD"/>
</dbReference>
<organism evidence="5 6">
    <name type="scientific">Candidatus Thermofonsia Clade 3 bacterium</name>
    <dbReference type="NCBI Taxonomy" id="2364212"/>
    <lineage>
        <taxon>Bacteria</taxon>
        <taxon>Bacillati</taxon>
        <taxon>Chloroflexota</taxon>
        <taxon>Candidatus Thermofontia</taxon>
        <taxon>Candidatus Thermofonsia Clade 3</taxon>
    </lineage>
</organism>
<accession>A0A2M8QGY4</accession>
<evidence type="ECO:0000256" key="3">
    <source>
        <dbReference type="PROSITE-ProRule" id="PRU00464"/>
    </source>
</evidence>
<evidence type="ECO:0000256" key="1">
    <source>
        <dbReference type="PIRSR" id="PIRSR601310-1"/>
    </source>
</evidence>
<evidence type="ECO:0000313" key="6">
    <source>
        <dbReference type="Proteomes" id="UP000230790"/>
    </source>
</evidence>
<dbReference type="Pfam" id="PF01230">
    <property type="entry name" value="HIT"/>
    <property type="match status" value="1"/>
</dbReference>
<dbReference type="PANTHER" id="PTHR23089">
    <property type="entry name" value="HISTIDINE TRIAD HIT PROTEIN"/>
    <property type="match status" value="1"/>
</dbReference>
<dbReference type="GO" id="GO:0003824">
    <property type="term" value="F:catalytic activity"/>
    <property type="evidence" value="ECO:0007669"/>
    <property type="project" value="InterPro"/>
</dbReference>
<dbReference type="AlphaFoldDB" id="A0A2M8QGY4"/>
<dbReference type="InterPro" id="IPR001310">
    <property type="entry name" value="Histidine_triad_HIT"/>
</dbReference>
<name>A0A2M8QGY4_9CHLR</name>
<protein>
    <submittedName>
        <fullName evidence="5">Histidine triad nucleotide-binding protein</fullName>
    </submittedName>
</protein>
<dbReference type="CDD" id="cd01276">
    <property type="entry name" value="PKCI_related"/>
    <property type="match status" value="1"/>
</dbReference>
<dbReference type="InterPro" id="IPR036265">
    <property type="entry name" value="HIT-like_sf"/>
</dbReference>
<dbReference type="InterPro" id="IPR011146">
    <property type="entry name" value="HIT-like"/>
</dbReference>
<proteinExistence type="predicted"/>
<sequence length="115" mass="12549">MPTDTLFAKIARREVPAQIVYQDEVVTAFHDINPVAPTHILIIPNKVIPTMNDATDDDAALLGRLMLTAQKIAKQVGIAEGGYRLVVNCNPDGGQSVYHLHVHLLGGRKMTWPPG</sequence>
<evidence type="ECO:0000259" key="4">
    <source>
        <dbReference type="PROSITE" id="PS51084"/>
    </source>
</evidence>
<evidence type="ECO:0000313" key="5">
    <source>
        <dbReference type="EMBL" id="PJF49059.1"/>
    </source>
</evidence>
<dbReference type="PROSITE" id="PS00892">
    <property type="entry name" value="HIT_1"/>
    <property type="match status" value="1"/>
</dbReference>
<dbReference type="PROSITE" id="PS51084">
    <property type="entry name" value="HIT_2"/>
    <property type="match status" value="1"/>
</dbReference>
<reference evidence="5 6" key="1">
    <citation type="submission" date="2017-11" db="EMBL/GenBank/DDBJ databases">
        <title>Evolution of Phototrophy in the Chloroflexi Phylum Driven by Horizontal Gene Transfer.</title>
        <authorList>
            <person name="Ward L.M."/>
            <person name="Hemp J."/>
            <person name="Shih P.M."/>
            <person name="Mcglynn S.E."/>
            <person name="Fischer W."/>
        </authorList>
    </citation>
    <scope>NUCLEOTIDE SEQUENCE [LARGE SCALE GENOMIC DNA]</scope>
    <source>
        <strain evidence="5">JP3_7</strain>
    </source>
</reference>
<comment type="caution">
    <text evidence="5">The sequence shown here is derived from an EMBL/GenBank/DDBJ whole genome shotgun (WGS) entry which is preliminary data.</text>
</comment>
<gene>
    <name evidence="5" type="ORF">CUN48_00135</name>
</gene>
<evidence type="ECO:0000256" key="2">
    <source>
        <dbReference type="PIRSR" id="PIRSR601310-3"/>
    </source>
</evidence>
<dbReference type="EMBL" id="PGTN01000001">
    <property type="protein sequence ID" value="PJF49059.1"/>
    <property type="molecule type" value="Genomic_DNA"/>
</dbReference>